<keyword evidence="3" id="KW-1185">Reference proteome</keyword>
<dbReference type="OrthoDB" id="677920at2"/>
<dbReference type="EMBL" id="CP002545">
    <property type="protein sequence ID" value="ADY50625.1"/>
    <property type="molecule type" value="Genomic_DNA"/>
</dbReference>
<evidence type="ECO:0000313" key="2">
    <source>
        <dbReference type="EMBL" id="ADY50625.1"/>
    </source>
</evidence>
<dbReference type="GO" id="GO:0046872">
    <property type="term" value="F:metal ion binding"/>
    <property type="evidence" value="ECO:0007669"/>
    <property type="project" value="InterPro"/>
</dbReference>
<dbReference type="eggNOG" id="COG2608">
    <property type="taxonomic scope" value="Bacteria"/>
</dbReference>
<dbReference type="HOGENOM" id="CLU_134973_7_3_10"/>
<dbReference type="Proteomes" id="UP000000310">
    <property type="component" value="Chromosome"/>
</dbReference>
<dbReference type="KEGG" id="psn:Pedsa_0036"/>
<organism evidence="2 3">
    <name type="scientific">Pseudopedobacter saltans (strain ATCC 51119 / DSM 12145 / JCM 21818 / CCUG 39354 / LMG 10337 / NBRC 100064 / NCIMB 13643)</name>
    <name type="common">Pedobacter saltans</name>
    <dbReference type="NCBI Taxonomy" id="762903"/>
    <lineage>
        <taxon>Bacteria</taxon>
        <taxon>Pseudomonadati</taxon>
        <taxon>Bacteroidota</taxon>
        <taxon>Sphingobacteriia</taxon>
        <taxon>Sphingobacteriales</taxon>
        <taxon>Sphingobacteriaceae</taxon>
        <taxon>Pseudopedobacter</taxon>
    </lineage>
</organism>
<dbReference type="InterPro" id="IPR006121">
    <property type="entry name" value="HMA_dom"/>
</dbReference>
<dbReference type="CDD" id="cd00371">
    <property type="entry name" value="HMA"/>
    <property type="match status" value="1"/>
</dbReference>
<dbReference type="STRING" id="762903.Pedsa_0036"/>
<dbReference type="SUPFAM" id="SSF55008">
    <property type="entry name" value="HMA, heavy metal-associated domain"/>
    <property type="match status" value="1"/>
</dbReference>
<dbReference type="Gene3D" id="3.30.70.100">
    <property type="match status" value="1"/>
</dbReference>
<dbReference type="RefSeq" id="WP_013631128.1">
    <property type="nucleotide sequence ID" value="NC_015177.1"/>
</dbReference>
<dbReference type="AlphaFoldDB" id="F0SC40"/>
<accession>F0SC40</accession>
<name>F0SC40_PSESL</name>
<evidence type="ECO:0000259" key="1">
    <source>
        <dbReference type="PROSITE" id="PS50846"/>
    </source>
</evidence>
<feature type="domain" description="HMA" evidence="1">
    <location>
        <begin position="1"/>
        <end position="66"/>
    </location>
</feature>
<dbReference type="InterPro" id="IPR036163">
    <property type="entry name" value="HMA_dom_sf"/>
</dbReference>
<gene>
    <name evidence="2" type="ordered locus">Pedsa_0036</name>
</gene>
<reference evidence="2 3" key="1">
    <citation type="journal article" date="2011" name="Stand. Genomic Sci.">
        <title>Complete genome sequence of the gliding, heparinolytic Pedobacter saltans type strain (113).</title>
        <authorList>
            <person name="Liolios K."/>
            <person name="Sikorski J."/>
            <person name="Lu M."/>
            <person name="Nolan M."/>
            <person name="Lapidus A."/>
            <person name="Lucas S."/>
            <person name="Hammon N."/>
            <person name="Deshpande S."/>
            <person name="Cheng J.F."/>
            <person name="Tapia R."/>
            <person name="Han C."/>
            <person name="Goodwin L."/>
            <person name="Pitluck S."/>
            <person name="Huntemann M."/>
            <person name="Ivanova N."/>
            <person name="Pagani I."/>
            <person name="Mavromatis K."/>
            <person name="Ovchinikova G."/>
            <person name="Pati A."/>
            <person name="Chen A."/>
            <person name="Palaniappan K."/>
            <person name="Land M."/>
            <person name="Hauser L."/>
            <person name="Brambilla E.M."/>
            <person name="Kotsyurbenko O."/>
            <person name="Rohde M."/>
            <person name="Tindall B.J."/>
            <person name="Abt B."/>
            <person name="Goker M."/>
            <person name="Detter J.C."/>
            <person name="Woyke T."/>
            <person name="Bristow J."/>
            <person name="Eisen J.A."/>
            <person name="Markowitz V."/>
            <person name="Hugenholtz P."/>
            <person name="Klenk H.P."/>
            <person name="Kyrpides N.C."/>
        </authorList>
    </citation>
    <scope>NUCLEOTIDE SEQUENCE [LARGE SCALE GENOMIC DNA]</scope>
    <source>
        <strain evidence="3">ATCC 51119 / DSM 12145 / JCM 21818 / LMG 10337 / NBRC 100064 / NCIMB 13643</strain>
    </source>
</reference>
<proteinExistence type="predicted"/>
<sequence length="69" mass="7627">MNSLKFKTNLKCSGCVTAVAPKLDEIKGIDKWDVDLSSPEKTLKVEGNVQPAEVERAFEKAGYKAELEQ</sequence>
<evidence type="ECO:0000313" key="3">
    <source>
        <dbReference type="Proteomes" id="UP000000310"/>
    </source>
</evidence>
<dbReference type="Pfam" id="PF00403">
    <property type="entry name" value="HMA"/>
    <property type="match status" value="1"/>
</dbReference>
<dbReference type="PROSITE" id="PS50846">
    <property type="entry name" value="HMA_2"/>
    <property type="match status" value="1"/>
</dbReference>
<protein>
    <submittedName>
        <fullName evidence="2">Heavy metal transport/detoxification protein</fullName>
    </submittedName>
</protein>
<reference evidence="3" key="2">
    <citation type="submission" date="2011-02" db="EMBL/GenBank/DDBJ databases">
        <title>The complete genome of Pedobacter saltans DSM 12145.</title>
        <authorList>
            <consortium name="US DOE Joint Genome Institute (JGI-PGF)"/>
            <person name="Lucas S."/>
            <person name="Copeland A."/>
            <person name="Lapidus A."/>
            <person name="Bruce D."/>
            <person name="Goodwin L."/>
            <person name="Pitluck S."/>
            <person name="Kyrpides N."/>
            <person name="Mavromatis K."/>
            <person name="Pagani I."/>
            <person name="Ivanova N."/>
            <person name="Ovchinnikova G."/>
            <person name="Lu M."/>
            <person name="Detter J.C."/>
            <person name="Han C."/>
            <person name="Land M."/>
            <person name="Hauser L."/>
            <person name="Markowitz V."/>
            <person name="Cheng J.-F."/>
            <person name="Hugenholtz P."/>
            <person name="Woyke T."/>
            <person name="Wu D."/>
            <person name="Tindall B."/>
            <person name="Pomrenke H.G."/>
            <person name="Brambilla E."/>
            <person name="Klenk H.-P."/>
            <person name="Eisen J.A."/>
        </authorList>
    </citation>
    <scope>NUCLEOTIDE SEQUENCE [LARGE SCALE GENOMIC DNA]</scope>
    <source>
        <strain evidence="3">ATCC 51119 / DSM 12145 / JCM 21818 / LMG 10337 / NBRC 100064 / NCIMB 13643</strain>
    </source>
</reference>